<evidence type="ECO:0000313" key="3">
    <source>
        <dbReference type="Proteomes" id="UP000078560"/>
    </source>
</evidence>
<keyword evidence="1" id="KW-0472">Membrane</keyword>
<evidence type="ECO:0000313" key="2">
    <source>
        <dbReference type="EMBL" id="SBS93207.1"/>
    </source>
</evidence>
<reference evidence="3" key="1">
    <citation type="submission" date="2016-05" db="EMBL/GenBank/DDBJ databases">
        <authorList>
            <person name="Naeem Raeece"/>
        </authorList>
    </citation>
    <scope>NUCLEOTIDE SEQUENCE [LARGE SCALE GENOMIC DNA]</scope>
</reference>
<name>A0A1A8WMX8_PLAOA</name>
<dbReference type="Pfam" id="PF05795">
    <property type="entry name" value="Plasmodium_Vir"/>
    <property type="match status" value="1"/>
</dbReference>
<accession>A0A1A8WMX8</accession>
<dbReference type="AlphaFoldDB" id="A0A1A8WMX8"/>
<dbReference type="Proteomes" id="UP000078560">
    <property type="component" value="Unassembled WGS sequence"/>
</dbReference>
<proteinExistence type="predicted"/>
<gene>
    <name evidence="2" type="ORF">POVCU2_0079650</name>
</gene>
<feature type="transmembrane region" description="Helical" evidence="1">
    <location>
        <begin position="219"/>
        <end position="241"/>
    </location>
</feature>
<dbReference type="InterPro" id="IPR008780">
    <property type="entry name" value="Plasmodium_Vir"/>
</dbReference>
<dbReference type="VEuPathDB" id="PlasmoDB:PocGH01_00181200"/>
<evidence type="ECO:0000256" key="1">
    <source>
        <dbReference type="SAM" id="Phobius"/>
    </source>
</evidence>
<sequence>MSPKILTFYNISNSYKKYKEILEYYKNDDQLIYTFNCDSFTNQYIKDVKGDVFKFCYAVMHFLNHLKENTDSYKDEGCKYLFYWLHVEVLEKKYPIEHTLMLYKEFHQKYNYEESVNALDKYINQINIHTSDKLVKLTDLYNILENFDSEYRLNGKKETCTGDCFDLYIKYVGECRKGYDNDFCNELKNFRAKYNFFIQDILLLKGEKYLLPPVDYFDVVGIIIIPFVLIIGTSLILPLLYKFTPFGLWMRHQIGKNKNTLDNIHEEARHLLHNYEIDNKNSRTQNYNITYNSA</sequence>
<protein>
    <submittedName>
        <fullName evidence="2">PIR Superfamily Protein</fullName>
    </submittedName>
</protein>
<keyword evidence="1" id="KW-0812">Transmembrane</keyword>
<organism evidence="2 3">
    <name type="scientific">Plasmodium ovale curtisi</name>
    <dbReference type="NCBI Taxonomy" id="864141"/>
    <lineage>
        <taxon>Eukaryota</taxon>
        <taxon>Sar</taxon>
        <taxon>Alveolata</taxon>
        <taxon>Apicomplexa</taxon>
        <taxon>Aconoidasida</taxon>
        <taxon>Haemosporida</taxon>
        <taxon>Plasmodiidae</taxon>
        <taxon>Plasmodium</taxon>
        <taxon>Plasmodium (Plasmodium)</taxon>
    </lineage>
</organism>
<dbReference type="EMBL" id="FLQU01001481">
    <property type="protein sequence ID" value="SBS93207.1"/>
    <property type="molecule type" value="Genomic_DNA"/>
</dbReference>
<keyword evidence="1" id="KW-1133">Transmembrane helix</keyword>